<reference evidence="1" key="1">
    <citation type="submission" date="2021-05" db="EMBL/GenBank/DDBJ databases">
        <authorList>
            <person name="Alioto T."/>
            <person name="Alioto T."/>
            <person name="Gomez Garrido J."/>
        </authorList>
    </citation>
    <scope>NUCLEOTIDE SEQUENCE</scope>
</reference>
<dbReference type="AlphaFoldDB" id="A0A8D8CXN5"/>
<accession>A0A8D8CXN5</accession>
<organism evidence="1">
    <name type="scientific">Culex pipiens</name>
    <name type="common">House mosquito</name>
    <dbReference type="NCBI Taxonomy" id="7175"/>
    <lineage>
        <taxon>Eukaryota</taxon>
        <taxon>Metazoa</taxon>
        <taxon>Ecdysozoa</taxon>
        <taxon>Arthropoda</taxon>
        <taxon>Hexapoda</taxon>
        <taxon>Insecta</taxon>
        <taxon>Pterygota</taxon>
        <taxon>Neoptera</taxon>
        <taxon>Endopterygota</taxon>
        <taxon>Diptera</taxon>
        <taxon>Nematocera</taxon>
        <taxon>Culicoidea</taxon>
        <taxon>Culicidae</taxon>
        <taxon>Culicinae</taxon>
        <taxon>Culicini</taxon>
        <taxon>Culex</taxon>
        <taxon>Culex</taxon>
    </lineage>
</organism>
<sequence>MNRPHYLLPIHPSINGSIHLRFPLNNIPRSFAIELRQLRKHLANPSPLFSITLPIRATRQHFRRYPFLNRLDILAPKLLAEKLRVQIDVLEAHQVVPDTARAVRVNFRFRVPIWLLDGLWWWIRGFLNRDGWFHACRFGQFAENFVTKRALTGVHFRLRGFR</sequence>
<proteinExistence type="predicted"/>
<name>A0A8D8CXN5_CULPI</name>
<evidence type="ECO:0000313" key="1">
    <source>
        <dbReference type="EMBL" id="CAG6498891.1"/>
    </source>
</evidence>
<dbReference type="EMBL" id="HBUE01136725">
    <property type="protein sequence ID" value="CAG6498891.1"/>
    <property type="molecule type" value="Transcribed_RNA"/>
</dbReference>
<protein>
    <submittedName>
        <fullName evidence="1">(northern house mosquito) hypothetical protein</fullName>
    </submittedName>
</protein>